<keyword evidence="2" id="KW-1185">Reference proteome</keyword>
<protein>
    <recommendedName>
        <fullName evidence="3">Outer membrane protein beta-barrel domain-containing protein</fullName>
    </recommendedName>
</protein>
<accession>A0A1T5LNU7</accession>
<evidence type="ECO:0000313" key="2">
    <source>
        <dbReference type="Proteomes" id="UP000190961"/>
    </source>
</evidence>
<dbReference type="EMBL" id="FUZU01000002">
    <property type="protein sequence ID" value="SKC77612.1"/>
    <property type="molecule type" value="Genomic_DNA"/>
</dbReference>
<organism evidence="1 2">
    <name type="scientific">Ohtaekwangia koreensis</name>
    <dbReference type="NCBI Taxonomy" id="688867"/>
    <lineage>
        <taxon>Bacteria</taxon>
        <taxon>Pseudomonadati</taxon>
        <taxon>Bacteroidota</taxon>
        <taxon>Cytophagia</taxon>
        <taxon>Cytophagales</taxon>
        <taxon>Fulvivirgaceae</taxon>
        <taxon>Ohtaekwangia</taxon>
    </lineage>
</organism>
<dbReference type="AlphaFoldDB" id="A0A1T5LNU7"/>
<dbReference type="STRING" id="688867.SAMN05660236_3611"/>
<dbReference type="RefSeq" id="WP_079688120.1">
    <property type="nucleotide sequence ID" value="NZ_FUZU01000002.1"/>
</dbReference>
<dbReference type="Proteomes" id="UP000190961">
    <property type="component" value="Unassembled WGS sequence"/>
</dbReference>
<sequence length="202" mass="22814">MRVALIVFSITSLFSRCYAQQDDSKFFVDVGMVARTTILYTQSTAGSAGGSSINIQAPFAYQAGVNGTGINVTPGYTFLPSVAVHYGTTLRYDFYYFKPNGVDRQNTFYVDQSLFVTKSFFGAFYIGAGYTFYNVGKTLHYTYNGEPEELRLQFNGVDLLAGVFFRRVYIEPKVSIVRKHFPGTIKDHATLLGVRVYYRFHF</sequence>
<gene>
    <name evidence="1" type="ORF">SAMN05660236_3611</name>
</gene>
<proteinExistence type="predicted"/>
<reference evidence="1 2" key="1">
    <citation type="submission" date="2017-02" db="EMBL/GenBank/DDBJ databases">
        <authorList>
            <person name="Peterson S.W."/>
        </authorList>
    </citation>
    <scope>NUCLEOTIDE SEQUENCE [LARGE SCALE GENOMIC DNA]</scope>
    <source>
        <strain evidence="1 2">DSM 25262</strain>
    </source>
</reference>
<evidence type="ECO:0000313" key="1">
    <source>
        <dbReference type="EMBL" id="SKC77612.1"/>
    </source>
</evidence>
<name>A0A1T5LNU7_9BACT</name>
<evidence type="ECO:0008006" key="3">
    <source>
        <dbReference type="Google" id="ProtNLM"/>
    </source>
</evidence>